<evidence type="ECO:0000313" key="2">
    <source>
        <dbReference type="Proteomes" id="UP000824120"/>
    </source>
</evidence>
<organism evidence="1 2">
    <name type="scientific">Solanum commersonii</name>
    <name type="common">Commerson's wild potato</name>
    <name type="synonym">Commerson's nightshade</name>
    <dbReference type="NCBI Taxonomy" id="4109"/>
    <lineage>
        <taxon>Eukaryota</taxon>
        <taxon>Viridiplantae</taxon>
        <taxon>Streptophyta</taxon>
        <taxon>Embryophyta</taxon>
        <taxon>Tracheophyta</taxon>
        <taxon>Spermatophyta</taxon>
        <taxon>Magnoliopsida</taxon>
        <taxon>eudicotyledons</taxon>
        <taxon>Gunneridae</taxon>
        <taxon>Pentapetalae</taxon>
        <taxon>asterids</taxon>
        <taxon>lamiids</taxon>
        <taxon>Solanales</taxon>
        <taxon>Solanaceae</taxon>
        <taxon>Solanoideae</taxon>
        <taxon>Solaneae</taxon>
        <taxon>Solanum</taxon>
    </lineage>
</organism>
<dbReference type="Proteomes" id="UP000824120">
    <property type="component" value="Chromosome 7"/>
</dbReference>
<name>A0A9J5Y8V9_SOLCO</name>
<sequence>MTSLVMMPPNVTKTKGPGTLHGYVLTFAERHVRDGLVTTQMYGFNEDTRKTSFDGESNEDAFALINLMRLWTNNQGVPNTVLYASLDIEFKINLRQSLDSPKHQCNF</sequence>
<dbReference type="EMBL" id="JACXVP010000007">
    <property type="protein sequence ID" value="KAG5595716.1"/>
    <property type="molecule type" value="Genomic_DNA"/>
</dbReference>
<gene>
    <name evidence="1" type="ORF">H5410_036948</name>
</gene>
<proteinExistence type="predicted"/>
<accession>A0A9J5Y8V9</accession>
<comment type="caution">
    <text evidence="1">The sequence shown here is derived from an EMBL/GenBank/DDBJ whole genome shotgun (WGS) entry which is preliminary data.</text>
</comment>
<keyword evidence="2" id="KW-1185">Reference proteome</keyword>
<protein>
    <submittedName>
        <fullName evidence="1">Uncharacterized protein</fullName>
    </submittedName>
</protein>
<reference evidence="1 2" key="1">
    <citation type="submission" date="2020-09" db="EMBL/GenBank/DDBJ databases">
        <title>De no assembly of potato wild relative species, Solanum commersonii.</title>
        <authorList>
            <person name="Cho K."/>
        </authorList>
    </citation>
    <scope>NUCLEOTIDE SEQUENCE [LARGE SCALE GENOMIC DNA]</scope>
    <source>
        <strain evidence="1">LZ3.2</strain>
        <tissue evidence="1">Leaf</tissue>
    </source>
</reference>
<dbReference type="AlphaFoldDB" id="A0A9J5Y8V9"/>
<evidence type="ECO:0000313" key="1">
    <source>
        <dbReference type="EMBL" id="KAG5595716.1"/>
    </source>
</evidence>